<dbReference type="Pfam" id="PF25790">
    <property type="entry name" value="BCD1"/>
    <property type="match status" value="1"/>
</dbReference>
<name>G4ZU32_PHYSP</name>
<evidence type="ECO:0000256" key="7">
    <source>
        <dbReference type="PROSITE-ProRule" id="PRU00453"/>
    </source>
</evidence>
<dbReference type="InterPro" id="IPR051639">
    <property type="entry name" value="BCD1"/>
</dbReference>
<dbReference type="SUPFAM" id="SSF144232">
    <property type="entry name" value="HIT/MYND zinc finger-like"/>
    <property type="match status" value="1"/>
</dbReference>
<evidence type="ECO:0000259" key="9">
    <source>
        <dbReference type="PROSITE" id="PS51083"/>
    </source>
</evidence>
<dbReference type="GO" id="GO:0000492">
    <property type="term" value="P:box C/D snoRNP assembly"/>
    <property type="evidence" value="ECO:0007669"/>
    <property type="project" value="TreeGrafter"/>
</dbReference>
<comment type="function">
    <text evidence="5">Required for box C/D snoRNAs accumulation involved in snoRNA processing, snoRNA transport to the nucleolus and ribosome biogenesis.</text>
</comment>
<accession>G4ZU32</accession>
<gene>
    <name evidence="10" type="ORF">PHYSODRAFT_302970</name>
</gene>
<dbReference type="GeneID" id="20642205"/>
<dbReference type="KEGG" id="psoj:PHYSODRAFT_302970"/>
<dbReference type="InterPro" id="IPR057721">
    <property type="entry name" value="BCD1_alpha/beta"/>
</dbReference>
<evidence type="ECO:0000313" key="11">
    <source>
        <dbReference type="Proteomes" id="UP000002640"/>
    </source>
</evidence>
<keyword evidence="3 7" id="KW-0863">Zinc-finger</keyword>
<organism evidence="10 11">
    <name type="scientific">Phytophthora sojae (strain P6497)</name>
    <name type="common">Soybean stem and root rot agent</name>
    <name type="synonym">Phytophthora megasperma f. sp. glycines</name>
    <dbReference type="NCBI Taxonomy" id="1094619"/>
    <lineage>
        <taxon>Eukaryota</taxon>
        <taxon>Sar</taxon>
        <taxon>Stramenopiles</taxon>
        <taxon>Oomycota</taxon>
        <taxon>Peronosporomycetes</taxon>
        <taxon>Peronosporales</taxon>
        <taxon>Peronosporaceae</taxon>
        <taxon>Phytophthora</taxon>
    </lineage>
</organism>
<keyword evidence="1" id="KW-0597">Phosphoprotein</keyword>
<dbReference type="Gene3D" id="3.30.60.190">
    <property type="match status" value="1"/>
</dbReference>
<protein>
    <recommendedName>
        <fullName evidence="9">HIT-type domain-containing protein</fullName>
    </recommendedName>
</protein>
<dbReference type="EMBL" id="JH159156">
    <property type="protein sequence ID" value="EGZ13306.1"/>
    <property type="molecule type" value="Genomic_DNA"/>
</dbReference>
<dbReference type="STRING" id="1094619.G4ZU32"/>
<dbReference type="AlphaFoldDB" id="G4ZU32"/>
<evidence type="ECO:0000313" key="10">
    <source>
        <dbReference type="EMBL" id="EGZ13306.1"/>
    </source>
</evidence>
<dbReference type="GO" id="GO:0008270">
    <property type="term" value="F:zinc ion binding"/>
    <property type="evidence" value="ECO:0007669"/>
    <property type="project" value="UniProtKB-UniRule"/>
</dbReference>
<keyword evidence="2" id="KW-0479">Metal-binding</keyword>
<proteinExistence type="inferred from homology"/>
<dbReference type="Pfam" id="PF04438">
    <property type="entry name" value="zf-HIT"/>
    <property type="match status" value="1"/>
</dbReference>
<dbReference type="SMR" id="G4ZU32"/>
<dbReference type="RefSeq" id="XP_009530735.1">
    <property type="nucleotide sequence ID" value="XM_009532440.1"/>
</dbReference>
<keyword evidence="4" id="KW-0862">Zinc</keyword>
<reference evidence="10 11" key="1">
    <citation type="journal article" date="2006" name="Science">
        <title>Phytophthora genome sequences uncover evolutionary origins and mechanisms of pathogenesis.</title>
        <authorList>
            <person name="Tyler B.M."/>
            <person name="Tripathy S."/>
            <person name="Zhang X."/>
            <person name="Dehal P."/>
            <person name="Jiang R.H."/>
            <person name="Aerts A."/>
            <person name="Arredondo F.D."/>
            <person name="Baxter L."/>
            <person name="Bensasson D."/>
            <person name="Beynon J.L."/>
            <person name="Chapman J."/>
            <person name="Damasceno C.M."/>
            <person name="Dorrance A.E."/>
            <person name="Dou D."/>
            <person name="Dickerman A.W."/>
            <person name="Dubchak I.L."/>
            <person name="Garbelotto M."/>
            <person name="Gijzen M."/>
            <person name="Gordon S.G."/>
            <person name="Govers F."/>
            <person name="Grunwald N.J."/>
            <person name="Huang W."/>
            <person name="Ivors K.L."/>
            <person name="Jones R.W."/>
            <person name="Kamoun S."/>
            <person name="Krampis K."/>
            <person name="Lamour K.H."/>
            <person name="Lee M.K."/>
            <person name="McDonald W.H."/>
            <person name="Medina M."/>
            <person name="Meijer H.J."/>
            <person name="Nordberg E.K."/>
            <person name="Maclean D.J."/>
            <person name="Ospina-Giraldo M.D."/>
            <person name="Morris P.F."/>
            <person name="Phuntumart V."/>
            <person name="Putnam N.H."/>
            <person name="Rash S."/>
            <person name="Rose J.K."/>
            <person name="Sakihama Y."/>
            <person name="Salamov A.A."/>
            <person name="Savidor A."/>
            <person name="Scheuring C.F."/>
            <person name="Smith B.M."/>
            <person name="Sobral B.W."/>
            <person name="Terry A."/>
            <person name="Torto-Alalibo T.A."/>
            <person name="Win J."/>
            <person name="Xu Z."/>
            <person name="Zhang H."/>
            <person name="Grigoriev I.V."/>
            <person name="Rokhsar D.S."/>
            <person name="Boore J.L."/>
        </authorList>
    </citation>
    <scope>NUCLEOTIDE SEQUENCE [LARGE SCALE GENOMIC DNA]</scope>
    <source>
        <strain evidence="10 11">P6497</strain>
    </source>
</reference>
<evidence type="ECO:0000256" key="4">
    <source>
        <dbReference type="ARBA" id="ARBA00022833"/>
    </source>
</evidence>
<dbReference type="GO" id="GO:0048254">
    <property type="term" value="P:snoRNA localization"/>
    <property type="evidence" value="ECO:0007669"/>
    <property type="project" value="TreeGrafter"/>
</dbReference>
<evidence type="ECO:0000256" key="1">
    <source>
        <dbReference type="ARBA" id="ARBA00022553"/>
    </source>
</evidence>
<dbReference type="InterPro" id="IPR007529">
    <property type="entry name" value="Znf_HIT"/>
</dbReference>
<dbReference type="PANTHER" id="PTHR13483:SF3">
    <property type="entry name" value="BOX C_D SNORNA PROTEIN 1"/>
    <property type="match status" value="1"/>
</dbReference>
<dbReference type="PANTHER" id="PTHR13483">
    <property type="entry name" value="BOX C_D SNORNA PROTEIN 1-RELATED"/>
    <property type="match status" value="1"/>
</dbReference>
<dbReference type="CDD" id="cd23023">
    <property type="entry name" value="zf-HIT_BCD1"/>
    <property type="match status" value="1"/>
</dbReference>
<evidence type="ECO:0000256" key="8">
    <source>
        <dbReference type="SAM" id="MobiDB-lite"/>
    </source>
</evidence>
<dbReference type="GO" id="GO:0070761">
    <property type="term" value="C:pre-snoRNP complex"/>
    <property type="evidence" value="ECO:0007669"/>
    <property type="project" value="TreeGrafter"/>
</dbReference>
<feature type="region of interest" description="Disordered" evidence="8">
    <location>
        <begin position="370"/>
        <end position="443"/>
    </location>
</feature>
<evidence type="ECO:0000256" key="2">
    <source>
        <dbReference type="ARBA" id="ARBA00022723"/>
    </source>
</evidence>
<feature type="domain" description="HIT-type" evidence="9">
    <location>
        <begin position="48"/>
        <end position="92"/>
    </location>
</feature>
<dbReference type="PROSITE" id="PS51083">
    <property type="entry name" value="ZF_HIT"/>
    <property type="match status" value="1"/>
</dbReference>
<feature type="compositionally biased region" description="Acidic residues" evidence="8">
    <location>
        <begin position="379"/>
        <end position="393"/>
    </location>
</feature>
<keyword evidence="11" id="KW-1185">Reference proteome</keyword>
<dbReference type="Proteomes" id="UP000002640">
    <property type="component" value="Unassembled WGS sequence"/>
</dbReference>
<comment type="similarity">
    <text evidence="6">Belongs to the BCD1 family.</text>
</comment>
<dbReference type="GO" id="GO:0000463">
    <property type="term" value="P:maturation of LSU-rRNA from tricistronic rRNA transcript (SSU-rRNA, 5.8S rRNA, LSU-rRNA)"/>
    <property type="evidence" value="ECO:0007669"/>
    <property type="project" value="TreeGrafter"/>
</dbReference>
<evidence type="ECO:0000256" key="5">
    <source>
        <dbReference type="ARBA" id="ARBA00049598"/>
    </source>
</evidence>
<dbReference type="InParanoid" id="G4ZU32"/>
<sequence length="443" mass="48394">MGWTSAQAHFINPQAEAMVDAGSKRALDDAEPQTDAATAAAADQAPVCVGCGKSDVKYRCPRCERITCSLQCCVGHKNQASANAAAVGGGGCMYVYLLTLCMWIRLAGRQFDCNGKRDRTKYVALKKFTDADLSSDFFFLEEVFRSTNSAARSRSTLNANARCYTSNKKRKVAATQSNAGGPSGSINPDIPADWLARFPIAVQLFAEHSAKRGVALTLLAPGMSKRARNSSYMDMKKNTLYWRVEWTFPSAEVPVSHSEERASEKDTLFAMLSKYFTPCQENVAIRGKLKKYAVVDWEKHILLLLRKEFTPASQPQYYRLDGNQCLESNLKRKAVIEFPVITVALAADADQYPVAHDAIETISSEVAAVESSLPASEPSEPEPMEVEEEESSSGDDTSSELLTGEGMGATAKLFSISEEELDPVQAPAQPKSVLIEELEVTAH</sequence>
<evidence type="ECO:0000256" key="3">
    <source>
        <dbReference type="ARBA" id="ARBA00022771"/>
    </source>
</evidence>
<evidence type="ECO:0000256" key="6">
    <source>
        <dbReference type="ARBA" id="ARBA00049654"/>
    </source>
</evidence>
<dbReference type="OMA" id="YWRVEWL"/>
<dbReference type="GO" id="GO:0005634">
    <property type="term" value="C:nucleus"/>
    <property type="evidence" value="ECO:0007669"/>
    <property type="project" value="TreeGrafter"/>
</dbReference>